<dbReference type="AlphaFoldDB" id="A0AAV4RDX2"/>
<reference evidence="2 3" key="1">
    <citation type="submission" date="2021-06" db="EMBL/GenBank/DDBJ databases">
        <title>Caerostris darwini draft genome.</title>
        <authorList>
            <person name="Kono N."/>
            <person name="Arakawa K."/>
        </authorList>
    </citation>
    <scope>NUCLEOTIDE SEQUENCE [LARGE SCALE GENOMIC DNA]</scope>
</reference>
<comment type="caution">
    <text evidence="2">The sequence shown here is derived from an EMBL/GenBank/DDBJ whole genome shotgun (WGS) entry which is preliminary data.</text>
</comment>
<gene>
    <name evidence="2" type="ORF">CDAR_589641</name>
</gene>
<evidence type="ECO:0000313" key="3">
    <source>
        <dbReference type="Proteomes" id="UP001054837"/>
    </source>
</evidence>
<dbReference type="EMBL" id="BPLQ01005883">
    <property type="protein sequence ID" value="GIY18312.1"/>
    <property type="molecule type" value="Genomic_DNA"/>
</dbReference>
<evidence type="ECO:0000256" key="1">
    <source>
        <dbReference type="SAM" id="MobiDB-lite"/>
    </source>
</evidence>
<feature type="compositionally biased region" description="Polar residues" evidence="1">
    <location>
        <begin position="128"/>
        <end position="152"/>
    </location>
</feature>
<proteinExistence type="predicted"/>
<sequence length="216" mass="25199">MEKPFTRQNLGYLLPGLLLLPQEDVSQDKPPCSRPSFETHVVMKLTEMLPRGMVEFEVAYGENYCGSSNGMDLGIFVGKSSFKFGKDKRTRRHRYFMKFARNNVDSIRSQTRQTFEHIHKRKPFRKTLVSNHSDSSNFSNRNPPTNKPSSPIKNEKQQNRETPNCNSRFPFNYRQNFHLTISFQLPTPPPYTHPHKVPQNIQDGRIDCFKCEPTFN</sequence>
<feature type="region of interest" description="Disordered" evidence="1">
    <location>
        <begin position="121"/>
        <end position="166"/>
    </location>
</feature>
<evidence type="ECO:0000313" key="2">
    <source>
        <dbReference type="EMBL" id="GIY18312.1"/>
    </source>
</evidence>
<keyword evidence="3" id="KW-1185">Reference proteome</keyword>
<dbReference type="Proteomes" id="UP001054837">
    <property type="component" value="Unassembled WGS sequence"/>
</dbReference>
<name>A0AAV4RDX2_9ARAC</name>
<accession>A0AAV4RDX2</accession>
<organism evidence="2 3">
    <name type="scientific">Caerostris darwini</name>
    <dbReference type="NCBI Taxonomy" id="1538125"/>
    <lineage>
        <taxon>Eukaryota</taxon>
        <taxon>Metazoa</taxon>
        <taxon>Ecdysozoa</taxon>
        <taxon>Arthropoda</taxon>
        <taxon>Chelicerata</taxon>
        <taxon>Arachnida</taxon>
        <taxon>Araneae</taxon>
        <taxon>Araneomorphae</taxon>
        <taxon>Entelegynae</taxon>
        <taxon>Araneoidea</taxon>
        <taxon>Araneidae</taxon>
        <taxon>Caerostris</taxon>
    </lineage>
</organism>
<protein>
    <submittedName>
        <fullName evidence="2">Uncharacterized protein</fullName>
    </submittedName>
</protein>